<dbReference type="PROSITE" id="PS50102">
    <property type="entry name" value="RRM"/>
    <property type="match status" value="1"/>
</dbReference>
<dbReference type="GO" id="GO:0005634">
    <property type="term" value="C:nucleus"/>
    <property type="evidence" value="ECO:0007669"/>
    <property type="project" value="TreeGrafter"/>
</dbReference>
<dbReference type="SMART" id="SM01218">
    <property type="entry name" value="FoP_duplication"/>
    <property type="match status" value="1"/>
</dbReference>
<dbReference type="GO" id="GO:0006406">
    <property type="term" value="P:mRNA export from nucleus"/>
    <property type="evidence" value="ECO:0007669"/>
    <property type="project" value="TreeGrafter"/>
</dbReference>
<dbReference type="InterPro" id="IPR000504">
    <property type="entry name" value="RRM_dom"/>
</dbReference>
<accession>A0A834MH92</accession>
<dbReference type="GO" id="GO:0003729">
    <property type="term" value="F:mRNA binding"/>
    <property type="evidence" value="ECO:0007669"/>
    <property type="project" value="TreeGrafter"/>
</dbReference>
<dbReference type="InterPro" id="IPR012677">
    <property type="entry name" value="Nucleotide-bd_a/b_plait_sf"/>
</dbReference>
<dbReference type="SMART" id="SM00360">
    <property type="entry name" value="RRM"/>
    <property type="match status" value="1"/>
</dbReference>
<evidence type="ECO:0000256" key="1">
    <source>
        <dbReference type="ARBA" id="ARBA00022884"/>
    </source>
</evidence>
<dbReference type="AlphaFoldDB" id="A0A834MH92"/>
<dbReference type="EMBL" id="JAACXV010000404">
    <property type="protein sequence ID" value="KAF7278309.1"/>
    <property type="molecule type" value="Genomic_DNA"/>
</dbReference>
<dbReference type="InterPro" id="IPR035979">
    <property type="entry name" value="RBD_domain_sf"/>
</dbReference>
<dbReference type="Gene3D" id="3.30.70.330">
    <property type="match status" value="1"/>
</dbReference>
<evidence type="ECO:0000313" key="5">
    <source>
        <dbReference type="EMBL" id="KAF7278309.1"/>
    </source>
</evidence>
<keyword evidence="1 2" id="KW-0694">RNA-binding</keyword>
<feature type="region of interest" description="Disordered" evidence="3">
    <location>
        <begin position="1"/>
        <end position="48"/>
    </location>
</feature>
<dbReference type="SUPFAM" id="SSF54928">
    <property type="entry name" value="RNA-binding domain, RBD"/>
    <property type="match status" value="1"/>
</dbReference>
<evidence type="ECO:0000256" key="2">
    <source>
        <dbReference type="PROSITE-ProRule" id="PRU00176"/>
    </source>
</evidence>
<feature type="region of interest" description="Disordered" evidence="3">
    <location>
        <begin position="183"/>
        <end position="230"/>
    </location>
</feature>
<dbReference type="PANTHER" id="PTHR19965:SF82">
    <property type="entry name" value="THO COMPLEX SUBUNIT 4"/>
    <property type="match status" value="1"/>
</dbReference>
<dbReference type="OrthoDB" id="1049195at2759"/>
<dbReference type="InterPro" id="IPR025715">
    <property type="entry name" value="FoP_C"/>
</dbReference>
<protein>
    <recommendedName>
        <fullName evidence="4">RRM domain-containing protein</fullName>
    </recommendedName>
</protein>
<keyword evidence="6" id="KW-1185">Reference proteome</keyword>
<name>A0A834MH92_RHYFE</name>
<comment type="caution">
    <text evidence="5">The sequence shown here is derived from an EMBL/GenBank/DDBJ whole genome shotgun (WGS) entry which is preliminary data.</text>
</comment>
<reference evidence="5" key="1">
    <citation type="submission" date="2020-08" db="EMBL/GenBank/DDBJ databases">
        <title>Genome sequencing and assembly of the red palm weevil Rhynchophorus ferrugineus.</title>
        <authorList>
            <person name="Dias G.B."/>
            <person name="Bergman C.M."/>
            <person name="Manee M."/>
        </authorList>
    </citation>
    <scope>NUCLEOTIDE SEQUENCE</scope>
    <source>
        <strain evidence="5">AA-2017</strain>
        <tissue evidence="5">Whole larva</tissue>
    </source>
</reference>
<organism evidence="5 6">
    <name type="scientific">Rhynchophorus ferrugineus</name>
    <name type="common">Red palm weevil</name>
    <name type="synonym">Curculio ferrugineus</name>
    <dbReference type="NCBI Taxonomy" id="354439"/>
    <lineage>
        <taxon>Eukaryota</taxon>
        <taxon>Metazoa</taxon>
        <taxon>Ecdysozoa</taxon>
        <taxon>Arthropoda</taxon>
        <taxon>Hexapoda</taxon>
        <taxon>Insecta</taxon>
        <taxon>Pterygota</taxon>
        <taxon>Neoptera</taxon>
        <taxon>Endopterygota</taxon>
        <taxon>Coleoptera</taxon>
        <taxon>Polyphaga</taxon>
        <taxon>Cucujiformia</taxon>
        <taxon>Curculionidae</taxon>
        <taxon>Dryophthorinae</taxon>
        <taxon>Rhynchophorus</taxon>
    </lineage>
</organism>
<dbReference type="Pfam" id="PF00076">
    <property type="entry name" value="RRM_1"/>
    <property type="match status" value="1"/>
</dbReference>
<dbReference type="PANTHER" id="PTHR19965">
    <property type="entry name" value="RNA AND EXPORT FACTOR BINDING PROTEIN"/>
    <property type="match status" value="1"/>
</dbReference>
<feature type="domain" description="RRM" evidence="4">
    <location>
        <begin position="93"/>
        <end position="170"/>
    </location>
</feature>
<dbReference type="Pfam" id="PF13865">
    <property type="entry name" value="FoP_duplication"/>
    <property type="match status" value="1"/>
</dbReference>
<sequence length="247" mass="27198">MANKMEMSLDDIIKSDKSGRGRGSRPGSGKVERNRSQRRGANFWKGHGRGGRIVESRSRVGVNDVWKHDLFESYGHRRVAAARAVVRATSESTKLTVSNLHFGVTNTDIQELFAEFGPLNTVAVRYDRTGRSLGTADVIFERQSDAIKAMRQCNGLPLDGQPMNIQLVTNELPTLPRRSMVAGFVGPSGNRKFRNAGRTANRGSPSRGRAGNQGSQPQKHITAEDLDAELDAYIKERSEKSSSCLEN</sequence>
<evidence type="ECO:0000256" key="3">
    <source>
        <dbReference type="SAM" id="MobiDB-lite"/>
    </source>
</evidence>
<evidence type="ECO:0000313" key="6">
    <source>
        <dbReference type="Proteomes" id="UP000625711"/>
    </source>
</evidence>
<gene>
    <name evidence="5" type="ORF">GWI33_008659</name>
</gene>
<dbReference type="InterPro" id="IPR051229">
    <property type="entry name" value="ALYREF_mRNA_export"/>
</dbReference>
<dbReference type="Proteomes" id="UP000625711">
    <property type="component" value="Unassembled WGS sequence"/>
</dbReference>
<proteinExistence type="predicted"/>
<evidence type="ECO:0000259" key="4">
    <source>
        <dbReference type="PROSITE" id="PS50102"/>
    </source>
</evidence>
<dbReference type="CDD" id="cd12680">
    <property type="entry name" value="RRM_THOC4"/>
    <property type="match status" value="1"/>
</dbReference>